<accession>A0A7J7JTF2</accession>
<sequence length="84" mass="9819">MFITIQQLQYINTHHLCYHMTADHVQHVVLQVPALSLHPLKRELLLDGRTLSHDRMSLLFRNAARGEKVLEPCCVLKHSILLRR</sequence>
<proteinExistence type="predicted"/>
<comment type="caution">
    <text evidence="1">The sequence shown here is derived from an EMBL/GenBank/DDBJ whole genome shotgun (WGS) entry which is preliminary data.</text>
</comment>
<evidence type="ECO:0000313" key="2">
    <source>
        <dbReference type="Proteomes" id="UP000593567"/>
    </source>
</evidence>
<reference evidence="1" key="1">
    <citation type="submission" date="2020-06" db="EMBL/GenBank/DDBJ databases">
        <title>Draft genome of Bugula neritina, a colonial animal packing powerful symbionts and potential medicines.</title>
        <authorList>
            <person name="Rayko M."/>
        </authorList>
    </citation>
    <scope>NUCLEOTIDE SEQUENCE [LARGE SCALE GENOMIC DNA]</scope>
    <source>
        <strain evidence="1">Kwan_BN1</strain>
    </source>
</reference>
<gene>
    <name evidence="1" type="ORF">EB796_012413</name>
</gene>
<dbReference type="Proteomes" id="UP000593567">
    <property type="component" value="Unassembled WGS sequence"/>
</dbReference>
<name>A0A7J7JTF2_BUGNE</name>
<keyword evidence="2" id="KW-1185">Reference proteome</keyword>
<evidence type="ECO:0000313" key="1">
    <source>
        <dbReference type="EMBL" id="KAF6029267.1"/>
    </source>
</evidence>
<organism evidence="1 2">
    <name type="scientific">Bugula neritina</name>
    <name type="common">Brown bryozoan</name>
    <name type="synonym">Sertularia neritina</name>
    <dbReference type="NCBI Taxonomy" id="10212"/>
    <lineage>
        <taxon>Eukaryota</taxon>
        <taxon>Metazoa</taxon>
        <taxon>Spiralia</taxon>
        <taxon>Lophotrochozoa</taxon>
        <taxon>Bryozoa</taxon>
        <taxon>Gymnolaemata</taxon>
        <taxon>Cheilostomatida</taxon>
        <taxon>Flustrina</taxon>
        <taxon>Buguloidea</taxon>
        <taxon>Bugulidae</taxon>
        <taxon>Bugula</taxon>
    </lineage>
</organism>
<dbReference type="AlphaFoldDB" id="A0A7J7JTF2"/>
<protein>
    <submittedName>
        <fullName evidence="1">Uncharacterized protein</fullName>
    </submittedName>
</protein>
<dbReference type="EMBL" id="VXIV02001836">
    <property type="protein sequence ID" value="KAF6029267.1"/>
    <property type="molecule type" value="Genomic_DNA"/>
</dbReference>